<evidence type="ECO:0000256" key="2">
    <source>
        <dbReference type="ARBA" id="ARBA00007639"/>
    </source>
</evidence>
<dbReference type="InterPro" id="IPR028082">
    <property type="entry name" value="Peripla_BP_I"/>
</dbReference>
<dbReference type="InterPro" id="IPR025997">
    <property type="entry name" value="SBP_2_dom"/>
</dbReference>
<keyword evidence="7" id="KW-1185">Reference proteome</keyword>
<dbReference type="Pfam" id="PF13407">
    <property type="entry name" value="Peripla_BP_4"/>
    <property type="match status" value="1"/>
</dbReference>
<feature type="domain" description="Periplasmic binding protein" evidence="5">
    <location>
        <begin position="49"/>
        <end position="301"/>
    </location>
</feature>
<dbReference type="GO" id="GO:0030246">
    <property type="term" value="F:carbohydrate binding"/>
    <property type="evidence" value="ECO:0007669"/>
    <property type="project" value="UniProtKB-ARBA"/>
</dbReference>
<keyword evidence="3 4" id="KW-0732">Signal</keyword>
<protein>
    <submittedName>
        <fullName evidence="6">D-ribose ABC transporter substrate-binding protein</fullName>
    </submittedName>
</protein>
<dbReference type="PANTHER" id="PTHR46847:SF1">
    <property type="entry name" value="D-ALLOSE-BINDING PERIPLASMIC PROTEIN-RELATED"/>
    <property type="match status" value="1"/>
</dbReference>
<organism evidence="6 7">
    <name type="scientific">Micromonospora robiginosa</name>
    <dbReference type="NCBI Taxonomy" id="2749844"/>
    <lineage>
        <taxon>Bacteria</taxon>
        <taxon>Bacillati</taxon>
        <taxon>Actinomycetota</taxon>
        <taxon>Actinomycetes</taxon>
        <taxon>Micromonosporales</taxon>
        <taxon>Micromonosporaceae</taxon>
        <taxon>Micromonospora</taxon>
    </lineage>
</organism>
<feature type="chain" id="PRO_5038584134" evidence="4">
    <location>
        <begin position="29"/>
        <end position="332"/>
    </location>
</feature>
<dbReference type="SUPFAM" id="SSF53822">
    <property type="entry name" value="Periplasmic binding protein-like I"/>
    <property type="match status" value="1"/>
</dbReference>
<dbReference type="Proteomes" id="UP000510844">
    <property type="component" value="Chromosome"/>
</dbReference>
<dbReference type="CDD" id="cd19967">
    <property type="entry name" value="PBP1_TmRBP-like"/>
    <property type="match status" value="1"/>
</dbReference>
<evidence type="ECO:0000256" key="1">
    <source>
        <dbReference type="ARBA" id="ARBA00004196"/>
    </source>
</evidence>
<dbReference type="Gene3D" id="3.40.50.2300">
    <property type="match status" value="2"/>
</dbReference>
<comment type="similarity">
    <text evidence="2">Belongs to the bacterial solute-binding protein 2 family.</text>
</comment>
<gene>
    <name evidence="6" type="ORF">H1D33_26300</name>
</gene>
<dbReference type="AlphaFoldDB" id="A0A7L6B3Z7"/>
<feature type="signal peptide" evidence="4">
    <location>
        <begin position="1"/>
        <end position="28"/>
    </location>
</feature>
<evidence type="ECO:0000313" key="7">
    <source>
        <dbReference type="Proteomes" id="UP000510844"/>
    </source>
</evidence>
<evidence type="ECO:0000256" key="4">
    <source>
        <dbReference type="SAM" id="SignalP"/>
    </source>
</evidence>
<evidence type="ECO:0000313" key="6">
    <source>
        <dbReference type="EMBL" id="QLQ36728.1"/>
    </source>
</evidence>
<dbReference type="EMBL" id="CP059322">
    <property type="protein sequence ID" value="QLQ36728.1"/>
    <property type="molecule type" value="Genomic_DNA"/>
</dbReference>
<dbReference type="KEGG" id="mfeu:H1D33_26300"/>
<dbReference type="GO" id="GO:0030313">
    <property type="term" value="C:cell envelope"/>
    <property type="evidence" value="ECO:0007669"/>
    <property type="project" value="UniProtKB-SubCell"/>
</dbReference>
<accession>A0A7L6B3Z7</accession>
<sequence length="332" mass="34010">MFSSPFAASRRRALAVVPLVGAVLLLGACGSDDDGSAKGDGGKEAGGLIAVITPSADNPFFKAEADAAKAKAESLGYQTSVASHDDDPNKQSELIDSAISRKAKAIILDNAGADASIGPVRKAKDAGIPVFLIDREINATGVAAAQIVSNNAQGAQLAAESFVEALSSKGNYVELVGKESDTNAGVRSKGFTDVISQYPDMKLVAKESANWDQQEAFSKMETILQKNRNLQGVIAGNDTMALGAVAALKAAGLTGKVVVVGFDGSPDAVAAIKAGQMHATALQPAVLGAETAVQQADKFIKTGSTGAAEKQSIDCELVTKANADQFGVFGRK</sequence>
<comment type="subcellular location">
    <subcellularLocation>
        <location evidence="1">Cell envelope</location>
    </subcellularLocation>
</comment>
<reference evidence="6 7" key="2">
    <citation type="journal article" date="2021" name="Mar. Drugs">
        <title>A New Micromonospora Strain with Antibiotic Activity Isolated from the Microbiome of a Mid-Atlantic Deep-Sea Sponge.</title>
        <authorList>
            <person name="Back C.R."/>
            <person name="Stennett H.L."/>
            <person name="Williams S.E."/>
            <person name="Wang L."/>
            <person name="Ojeda Gomez J."/>
            <person name="Abdulle O.M."/>
            <person name="Duffy T."/>
            <person name="Neal C."/>
            <person name="Mantell J."/>
            <person name="Jepson M.A."/>
            <person name="Hendry K.R."/>
            <person name="Powell D."/>
            <person name="Stach J.E.M."/>
            <person name="Essex-Lopresti A.E."/>
            <person name="Willis C.L."/>
            <person name="Curnow P."/>
            <person name="Race P.R."/>
        </authorList>
    </citation>
    <scope>NUCLEOTIDE SEQUENCE [LARGE SCALE GENOMIC DNA]</scope>
    <source>
        <strain evidence="6 7">28ISP2-46</strain>
    </source>
</reference>
<name>A0A7L6B3Z7_9ACTN</name>
<dbReference type="RefSeq" id="WP_181569243.1">
    <property type="nucleotide sequence ID" value="NZ_CP059322.2"/>
</dbReference>
<evidence type="ECO:0000256" key="3">
    <source>
        <dbReference type="ARBA" id="ARBA00022729"/>
    </source>
</evidence>
<reference evidence="7" key="1">
    <citation type="submission" date="2020-07" db="EMBL/GenBank/DDBJ databases">
        <title>A new Micromonospora strain with potent antibiotic activity isolated from the microbiome of a mid-Atlantic deep-sea sponge.</title>
        <authorList>
            <person name="Back C.R."/>
            <person name="Stennett H.L."/>
            <person name="Williams S.E."/>
            <person name="Wang L."/>
            <person name="Ojeda Gomez J."/>
            <person name="Abdulle O.M."/>
            <person name="Duffy T."/>
            <person name="Hendry K.R."/>
            <person name="Powell D."/>
            <person name="Stach J.E."/>
            <person name="Essex-Lopresti A.E."/>
            <person name="Willis C.L."/>
            <person name="Curnow P."/>
            <person name="Race P.R."/>
        </authorList>
    </citation>
    <scope>NUCLEOTIDE SEQUENCE [LARGE SCALE GENOMIC DNA]</scope>
    <source>
        <strain evidence="7">28ISP2-46</strain>
    </source>
</reference>
<evidence type="ECO:0000259" key="5">
    <source>
        <dbReference type="Pfam" id="PF13407"/>
    </source>
</evidence>
<proteinExistence type="inferred from homology"/>
<dbReference type="PANTHER" id="PTHR46847">
    <property type="entry name" value="D-ALLOSE-BINDING PERIPLASMIC PROTEIN-RELATED"/>
    <property type="match status" value="1"/>
</dbReference>